<dbReference type="AlphaFoldDB" id="M3BB93"/>
<proteinExistence type="predicted"/>
<organism evidence="1 2">
    <name type="scientific">Pseudocercospora fijiensis (strain CIRAD86)</name>
    <name type="common">Black leaf streak disease fungus</name>
    <name type="synonym">Mycosphaerella fijiensis</name>
    <dbReference type="NCBI Taxonomy" id="383855"/>
    <lineage>
        <taxon>Eukaryota</taxon>
        <taxon>Fungi</taxon>
        <taxon>Dikarya</taxon>
        <taxon>Ascomycota</taxon>
        <taxon>Pezizomycotina</taxon>
        <taxon>Dothideomycetes</taxon>
        <taxon>Dothideomycetidae</taxon>
        <taxon>Mycosphaerellales</taxon>
        <taxon>Mycosphaerellaceae</taxon>
        <taxon>Pseudocercospora</taxon>
    </lineage>
</organism>
<dbReference type="GeneID" id="19336516"/>
<gene>
    <name evidence="1" type="ORF">MYCFIDRAFT_206855</name>
</gene>
<name>M3BB93_PSEFD</name>
<reference evidence="1 2" key="1">
    <citation type="journal article" date="2012" name="PLoS Pathog.">
        <title>Diverse lifestyles and strategies of plant pathogenesis encoded in the genomes of eighteen Dothideomycetes fungi.</title>
        <authorList>
            <person name="Ohm R.A."/>
            <person name="Feau N."/>
            <person name="Henrissat B."/>
            <person name="Schoch C.L."/>
            <person name="Horwitz B.A."/>
            <person name="Barry K.W."/>
            <person name="Condon B.J."/>
            <person name="Copeland A.C."/>
            <person name="Dhillon B."/>
            <person name="Glaser F."/>
            <person name="Hesse C.N."/>
            <person name="Kosti I."/>
            <person name="LaButti K."/>
            <person name="Lindquist E.A."/>
            <person name="Lucas S."/>
            <person name="Salamov A.A."/>
            <person name="Bradshaw R.E."/>
            <person name="Ciuffetti L."/>
            <person name="Hamelin R.C."/>
            <person name="Kema G.H.J."/>
            <person name="Lawrence C."/>
            <person name="Scott J.A."/>
            <person name="Spatafora J.W."/>
            <person name="Turgeon B.G."/>
            <person name="de Wit P.J.G.M."/>
            <person name="Zhong S."/>
            <person name="Goodwin S.B."/>
            <person name="Grigoriev I.V."/>
        </authorList>
    </citation>
    <scope>NUCLEOTIDE SEQUENCE [LARGE SCALE GENOMIC DNA]</scope>
    <source>
        <strain evidence="1 2">CIRAD86</strain>
    </source>
</reference>
<dbReference type="KEGG" id="pfj:MYCFIDRAFT_206855"/>
<dbReference type="Proteomes" id="UP000016932">
    <property type="component" value="Unassembled WGS sequence"/>
</dbReference>
<dbReference type="EMBL" id="KB446556">
    <property type="protein sequence ID" value="EME86572.1"/>
    <property type="molecule type" value="Genomic_DNA"/>
</dbReference>
<dbReference type="VEuPathDB" id="FungiDB:MYCFIDRAFT_206855"/>
<evidence type="ECO:0000313" key="2">
    <source>
        <dbReference type="Proteomes" id="UP000016932"/>
    </source>
</evidence>
<dbReference type="HOGENOM" id="CLU_543050_0_0_1"/>
<dbReference type="RefSeq" id="XP_007923798.1">
    <property type="nucleotide sequence ID" value="XM_007925607.1"/>
</dbReference>
<accession>M3BB93</accession>
<keyword evidence="2" id="KW-1185">Reference proteome</keyword>
<protein>
    <submittedName>
        <fullName evidence="1">Uncharacterized protein</fullName>
    </submittedName>
</protein>
<evidence type="ECO:0000313" key="1">
    <source>
        <dbReference type="EMBL" id="EME86572.1"/>
    </source>
</evidence>
<sequence length="502" mass="56999">MRAVWLHGVEDWLRIGVYLQPHSRSALRRFIGIINGAPMEIPGPSLRRRVALSILVLACGVRPTRIQVTREPLRCEASRWCGCGKCGKGTWSWVMWKVDPCLGVGERNRCQAPATTSRWRRYPPQYEANLLPAPRLPDDDWASNRALTTLRTKARQVTGVRVEGASPRLASSRLTGHHSCAARRTLILEQPSRERAVKLPRRGVPPMHIIPSGVAGRRRWLERCERLSHNGGGGGGARKRSITPLRTHGRAVTKHLTWPATRDNSIASLYTRVAKLVSRVQPTTRDQTTPLRGLAWPDDSPPFLKDPPSTLSSFYFGYNGRTTTTNDHSFCDVLLSFLHCFRDDATLDYWKLKLSQHPARRTGKDNKYFVRCCTGRLRPASDTRMSLRQQDFTGWSKRRRPVLRFRLPSDSDEWKQKPLLTQHGLTEKSLSAKLQVVGTALPHCEVLKMSKDQSYYLKAPATIIPYISQILLLYDTSHLTRFEPFSCSQPPKSALLNWLQIH</sequence>